<accession>A0A7S2N594</accession>
<evidence type="ECO:0000256" key="1">
    <source>
        <dbReference type="SAM" id="SignalP"/>
    </source>
</evidence>
<dbReference type="EMBL" id="HBGV01020087">
    <property type="protein sequence ID" value="CAD9520260.1"/>
    <property type="molecule type" value="Transcribed_RNA"/>
</dbReference>
<reference evidence="2" key="1">
    <citation type="submission" date="2021-01" db="EMBL/GenBank/DDBJ databases">
        <authorList>
            <person name="Corre E."/>
            <person name="Pelletier E."/>
            <person name="Niang G."/>
            <person name="Scheremetjew M."/>
            <person name="Finn R."/>
            <person name="Kale V."/>
            <person name="Holt S."/>
            <person name="Cochrane G."/>
            <person name="Meng A."/>
            <person name="Brown T."/>
            <person name="Cohen L."/>
        </authorList>
    </citation>
    <scope>NUCLEOTIDE SEQUENCE</scope>
    <source>
        <strain evidence="2">CCMP826</strain>
    </source>
</reference>
<keyword evidence="1" id="KW-0732">Signal</keyword>
<feature type="chain" id="PRO_5030768185" evidence="1">
    <location>
        <begin position="20"/>
        <end position="316"/>
    </location>
</feature>
<dbReference type="AlphaFoldDB" id="A0A7S2N594"/>
<gene>
    <name evidence="2" type="ORF">HTAM1171_LOCUS12535</name>
</gene>
<organism evidence="2">
    <name type="scientific">Helicotheca tamesis</name>
    <dbReference type="NCBI Taxonomy" id="374047"/>
    <lineage>
        <taxon>Eukaryota</taxon>
        <taxon>Sar</taxon>
        <taxon>Stramenopiles</taxon>
        <taxon>Ochrophyta</taxon>
        <taxon>Bacillariophyta</taxon>
        <taxon>Mediophyceae</taxon>
        <taxon>Lithodesmiophycidae</taxon>
        <taxon>Lithodesmiales</taxon>
        <taxon>Lithodesmiaceae</taxon>
        <taxon>Helicotheca</taxon>
    </lineage>
</organism>
<protein>
    <submittedName>
        <fullName evidence="2">Uncharacterized protein</fullName>
    </submittedName>
</protein>
<evidence type="ECO:0000313" key="2">
    <source>
        <dbReference type="EMBL" id="CAD9520260.1"/>
    </source>
</evidence>
<proteinExistence type="predicted"/>
<feature type="signal peptide" evidence="1">
    <location>
        <begin position="1"/>
        <end position="19"/>
    </location>
</feature>
<name>A0A7S2N594_9STRA</name>
<sequence length="316" mass="33167">MVAPLTKMMLASLLSGAAAFSAIPPSQMKARVSISALSATAEDAIGYFDLTQKATVDAIAAAIPDLEVKPDLSWSSATVAGQAASLDGRDAPGPANIAWLSSLCVSSKLSALTIFNGPLNDVPHLLSRCFVRDDGNLQFDLDFRPRAYGAYEMRDAEGNYPGPETLGRDAFTYSGNRKDFDSKFGTEEVAAFLQSTVASLEGASPNPVPPSELDLLTSGPLKVSVVMPLTDGNVQTVAAARQQAANYWLSWATDGGHEHRPGAPVNSQYVYDTKFRQNCYGGLLPVYSELFGGGDGATITAADSGPLDEAYVGGGS</sequence>